<dbReference type="Pfam" id="PF13193">
    <property type="entry name" value="AMP-binding_C"/>
    <property type="match status" value="1"/>
</dbReference>
<keyword evidence="4" id="KW-1185">Reference proteome</keyword>
<dbReference type="PROSITE" id="PS00455">
    <property type="entry name" value="AMP_BINDING"/>
    <property type="match status" value="1"/>
</dbReference>
<sequence>MLNLAVILRESAACRPEAPALLHDGGTMTYAELDARSDAVAAALLTRGVGPGDPVALQAPNIPEFPVAYYGILKTGAVVVPLNVLLRAPEVAHQLRDSGTRTLITWAGAADEAAKGAAKADVTEVFVIHAAADSPGRPFTDLTTPVTEPVPLADRSPTDIAAIVYTSGTTGVPKGAELTHFQMYMNADIPGRLFEIKAEDVVLTVLPLFHVYGMSSAMNLGIRFGCALSLVPRFTPEKVLAAIERDRATIFDGVPTMFGALLAYTDEHSYDTSSLRVCVSGGDAIPAHVFDAFEQQFQVPILEGYGMTETASTITFNPGPDDRRPYSVGRPVWGVEVQVWDDEGRRMPPGRNHIGEFVTRGYQTMRGYHGHPRATAEAFEGGWFHTGDLGYADADGFLFIVDRKKELIIRGGYNVYPREVEEVLYRHPGVREAAVVGVPDERLGEEVKAIIVARPGHALTVEEIVDYCRERVAAYKYPRLVEFRDALPLTGTGKVLKKDLV</sequence>
<dbReference type="Proteomes" id="UP001523216">
    <property type="component" value="Unassembled WGS sequence"/>
</dbReference>
<evidence type="ECO:0000313" key="4">
    <source>
        <dbReference type="Proteomes" id="UP001523216"/>
    </source>
</evidence>
<dbReference type="GO" id="GO:0016874">
    <property type="term" value="F:ligase activity"/>
    <property type="evidence" value="ECO:0007669"/>
    <property type="project" value="UniProtKB-KW"/>
</dbReference>
<dbReference type="InterPro" id="IPR045851">
    <property type="entry name" value="AMP-bd_C_sf"/>
</dbReference>
<dbReference type="EMBL" id="JAMQOL010000085">
    <property type="protein sequence ID" value="MCM4084829.1"/>
    <property type="molecule type" value="Genomic_DNA"/>
</dbReference>
<evidence type="ECO:0000259" key="2">
    <source>
        <dbReference type="Pfam" id="PF13193"/>
    </source>
</evidence>
<dbReference type="RefSeq" id="WP_251804568.1">
    <property type="nucleotide sequence ID" value="NZ_JAMQOL010000085.1"/>
</dbReference>
<accession>A0ABT0YHW0</accession>
<evidence type="ECO:0000259" key="1">
    <source>
        <dbReference type="Pfam" id="PF00501"/>
    </source>
</evidence>
<dbReference type="Gene3D" id="3.40.50.12780">
    <property type="entry name" value="N-terminal domain of ligase-like"/>
    <property type="match status" value="1"/>
</dbReference>
<feature type="domain" description="AMP-binding enzyme C-terminal" evidence="2">
    <location>
        <begin position="419"/>
        <end position="494"/>
    </location>
</feature>
<keyword evidence="3" id="KW-0436">Ligase</keyword>
<dbReference type="SUPFAM" id="SSF56801">
    <property type="entry name" value="Acetyl-CoA synthetase-like"/>
    <property type="match status" value="1"/>
</dbReference>
<gene>
    <name evidence="3" type="ORF">LXN57_45610</name>
</gene>
<dbReference type="PANTHER" id="PTHR43767:SF12">
    <property type="entry name" value="AMP-DEPENDENT SYNTHETASE AND LIGASE"/>
    <property type="match status" value="1"/>
</dbReference>
<dbReference type="InterPro" id="IPR050237">
    <property type="entry name" value="ATP-dep_AMP-bd_enzyme"/>
</dbReference>
<protein>
    <submittedName>
        <fullName evidence="3">Long-chain fatty acid--CoA ligase</fullName>
    </submittedName>
</protein>
<dbReference type="Pfam" id="PF00501">
    <property type="entry name" value="AMP-binding"/>
    <property type="match status" value="1"/>
</dbReference>
<reference evidence="3 4" key="1">
    <citation type="submission" date="2022-06" db="EMBL/GenBank/DDBJ databases">
        <title>Actinoplanes abujensis sp. nov., isolated from Nigerian arid soil.</title>
        <authorList>
            <person name="Ding P."/>
        </authorList>
    </citation>
    <scope>NUCLEOTIDE SEQUENCE [LARGE SCALE GENOMIC DNA]</scope>
    <source>
        <strain evidence="4">TRM88002</strain>
    </source>
</reference>
<feature type="domain" description="AMP-dependent synthetase/ligase" evidence="1">
    <location>
        <begin position="9"/>
        <end position="369"/>
    </location>
</feature>
<proteinExistence type="predicted"/>
<dbReference type="InterPro" id="IPR025110">
    <property type="entry name" value="AMP-bd_C"/>
</dbReference>
<evidence type="ECO:0000313" key="3">
    <source>
        <dbReference type="EMBL" id="MCM4084829.1"/>
    </source>
</evidence>
<dbReference type="InterPro" id="IPR020845">
    <property type="entry name" value="AMP-binding_CS"/>
</dbReference>
<dbReference type="Gene3D" id="3.30.300.30">
    <property type="match status" value="1"/>
</dbReference>
<name>A0ABT0YHW0_9ACTN</name>
<dbReference type="InterPro" id="IPR042099">
    <property type="entry name" value="ANL_N_sf"/>
</dbReference>
<dbReference type="PANTHER" id="PTHR43767">
    <property type="entry name" value="LONG-CHAIN-FATTY-ACID--COA LIGASE"/>
    <property type="match status" value="1"/>
</dbReference>
<organism evidence="3 4">
    <name type="scientific">Paractinoplanes hotanensis</name>
    <dbReference type="NCBI Taxonomy" id="2906497"/>
    <lineage>
        <taxon>Bacteria</taxon>
        <taxon>Bacillati</taxon>
        <taxon>Actinomycetota</taxon>
        <taxon>Actinomycetes</taxon>
        <taxon>Micromonosporales</taxon>
        <taxon>Micromonosporaceae</taxon>
        <taxon>Paractinoplanes</taxon>
    </lineage>
</organism>
<dbReference type="InterPro" id="IPR000873">
    <property type="entry name" value="AMP-dep_synth/lig_dom"/>
</dbReference>
<dbReference type="CDD" id="cd05936">
    <property type="entry name" value="FC-FACS_FadD_like"/>
    <property type="match status" value="1"/>
</dbReference>
<comment type="caution">
    <text evidence="3">The sequence shown here is derived from an EMBL/GenBank/DDBJ whole genome shotgun (WGS) entry which is preliminary data.</text>
</comment>